<dbReference type="AlphaFoldDB" id="A0AAU9JUZ4"/>
<sequence>MLVSFICLLVLTLLTSSTREISSDVKASSKSSKIDSKLLLQDPNLPNQNFQDAMNSRKLKENATSDAPGSRNKRQLYTRCIDDVYGS</sequence>
<protein>
    <submittedName>
        <fullName evidence="3">Uncharacterized protein</fullName>
    </submittedName>
</protein>
<evidence type="ECO:0000313" key="4">
    <source>
        <dbReference type="Proteomes" id="UP001162131"/>
    </source>
</evidence>
<comment type="caution">
    <text evidence="3">The sequence shown here is derived from an EMBL/GenBank/DDBJ whole genome shotgun (WGS) entry which is preliminary data.</text>
</comment>
<keyword evidence="2" id="KW-0732">Signal</keyword>
<dbReference type="EMBL" id="CAJZBQ010000048">
    <property type="protein sequence ID" value="CAG9329824.1"/>
    <property type="molecule type" value="Genomic_DNA"/>
</dbReference>
<gene>
    <name evidence="3" type="ORF">BSTOLATCC_MIC49439</name>
</gene>
<feature type="compositionally biased region" description="Low complexity" evidence="1">
    <location>
        <begin position="42"/>
        <end position="52"/>
    </location>
</feature>
<keyword evidence="4" id="KW-1185">Reference proteome</keyword>
<evidence type="ECO:0000256" key="2">
    <source>
        <dbReference type="SAM" id="SignalP"/>
    </source>
</evidence>
<reference evidence="3" key="1">
    <citation type="submission" date="2021-09" db="EMBL/GenBank/DDBJ databases">
        <authorList>
            <consortium name="AG Swart"/>
            <person name="Singh M."/>
            <person name="Singh A."/>
            <person name="Seah K."/>
            <person name="Emmerich C."/>
        </authorList>
    </citation>
    <scope>NUCLEOTIDE SEQUENCE</scope>
    <source>
        <strain evidence="3">ATCC30299</strain>
    </source>
</reference>
<feature type="chain" id="PRO_5043874389" evidence="2">
    <location>
        <begin position="18"/>
        <end position="87"/>
    </location>
</feature>
<organism evidence="3 4">
    <name type="scientific">Blepharisma stoltei</name>
    <dbReference type="NCBI Taxonomy" id="1481888"/>
    <lineage>
        <taxon>Eukaryota</taxon>
        <taxon>Sar</taxon>
        <taxon>Alveolata</taxon>
        <taxon>Ciliophora</taxon>
        <taxon>Postciliodesmatophora</taxon>
        <taxon>Heterotrichea</taxon>
        <taxon>Heterotrichida</taxon>
        <taxon>Blepharismidae</taxon>
        <taxon>Blepharisma</taxon>
    </lineage>
</organism>
<name>A0AAU9JUZ4_9CILI</name>
<feature type="region of interest" description="Disordered" evidence="1">
    <location>
        <begin position="42"/>
        <end position="73"/>
    </location>
</feature>
<proteinExistence type="predicted"/>
<feature type="signal peptide" evidence="2">
    <location>
        <begin position="1"/>
        <end position="17"/>
    </location>
</feature>
<accession>A0AAU9JUZ4</accession>
<evidence type="ECO:0000256" key="1">
    <source>
        <dbReference type="SAM" id="MobiDB-lite"/>
    </source>
</evidence>
<dbReference type="Proteomes" id="UP001162131">
    <property type="component" value="Unassembled WGS sequence"/>
</dbReference>
<evidence type="ECO:0000313" key="3">
    <source>
        <dbReference type="EMBL" id="CAG9329824.1"/>
    </source>
</evidence>